<keyword evidence="2" id="KW-1185">Reference proteome</keyword>
<evidence type="ECO:0000313" key="1">
    <source>
        <dbReference type="EMBL" id="USN14143.1"/>
    </source>
</evidence>
<proteinExistence type="predicted"/>
<organism evidence="1 2">
    <name type="scientific">Brevundimonas phage vB_BpoS-Kabachok</name>
    <dbReference type="NCBI Taxonomy" id="2948600"/>
    <lineage>
        <taxon>Viruses</taxon>
        <taxon>Duplodnaviria</taxon>
        <taxon>Heunggongvirae</taxon>
        <taxon>Uroviricota</taxon>
        <taxon>Caudoviricetes</taxon>
        <taxon>Jeanschmidtviridae</taxon>
        <taxon>Marchewkavirus</taxon>
        <taxon>Marchewkavirus kabachok</taxon>
    </lineage>
</organism>
<dbReference type="Proteomes" id="UP001056685">
    <property type="component" value="Segment"/>
</dbReference>
<name>A0A9E7MPX4_9CAUD</name>
<sequence length="64" mass="7182">MVSIRERYARITKRGKADIAAWKASLEKAVALGVAGAAEELRLLNHYEARARRDYRAAPKRKAS</sequence>
<protein>
    <submittedName>
        <fullName evidence="1">Uncharacterized protein</fullName>
    </submittedName>
</protein>
<gene>
    <name evidence="1" type="ORF">KABACHOK_03070</name>
</gene>
<accession>A0A9E7MPX4</accession>
<dbReference type="EMBL" id="ON529852">
    <property type="protein sequence ID" value="USN14143.1"/>
    <property type="molecule type" value="Genomic_DNA"/>
</dbReference>
<reference evidence="1" key="1">
    <citation type="submission" date="2022-05" db="EMBL/GenBank/DDBJ databases">
        <authorList>
            <person name="Friedrich I."/>
            <person name="Poehlein A."/>
            <person name="Schneider D."/>
            <person name="Hertel R."/>
            <person name="Daniel R."/>
        </authorList>
    </citation>
    <scope>NUCLEOTIDE SEQUENCE</scope>
</reference>
<evidence type="ECO:0000313" key="2">
    <source>
        <dbReference type="Proteomes" id="UP001056685"/>
    </source>
</evidence>